<reference evidence="2" key="1">
    <citation type="journal article" date="2021" name="Proc. Natl. Acad. Sci. U.S.A.">
        <title>A Catalog of Tens of Thousands of Viruses from Human Metagenomes Reveals Hidden Associations with Chronic Diseases.</title>
        <authorList>
            <person name="Tisza M.J."/>
            <person name="Buck C.B."/>
        </authorList>
    </citation>
    <scope>NUCLEOTIDE SEQUENCE</scope>
    <source>
        <strain evidence="2">CtiHu16</strain>
    </source>
</reference>
<keyword evidence="1" id="KW-1133">Transmembrane helix</keyword>
<evidence type="ECO:0000313" key="2">
    <source>
        <dbReference type="EMBL" id="DAD84236.1"/>
    </source>
</evidence>
<accession>A0A8S5MPV6</accession>
<name>A0A8S5MPV6_9CAUD</name>
<protein>
    <submittedName>
        <fullName evidence="2">Membrane protein</fullName>
    </submittedName>
</protein>
<evidence type="ECO:0000256" key="1">
    <source>
        <dbReference type="SAM" id="Phobius"/>
    </source>
</evidence>
<proteinExistence type="predicted"/>
<dbReference type="EMBL" id="BK014955">
    <property type="protein sequence ID" value="DAD84236.1"/>
    <property type="molecule type" value="Genomic_DNA"/>
</dbReference>
<sequence length="40" mass="4557">MKAYELTIEEAWLYMPKPLKSLIRFLGMLMGAVVIVLCAI</sequence>
<feature type="transmembrane region" description="Helical" evidence="1">
    <location>
        <begin position="22"/>
        <end position="39"/>
    </location>
</feature>
<organism evidence="2">
    <name type="scientific">Podoviridae sp. ctiHu16</name>
    <dbReference type="NCBI Taxonomy" id="2826571"/>
    <lineage>
        <taxon>Viruses</taxon>
        <taxon>Duplodnaviria</taxon>
        <taxon>Heunggongvirae</taxon>
        <taxon>Uroviricota</taxon>
        <taxon>Caudoviricetes</taxon>
    </lineage>
</organism>
<keyword evidence="1" id="KW-0812">Transmembrane</keyword>
<keyword evidence="1" id="KW-0472">Membrane</keyword>